<dbReference type="OrthoDB" id="3546297at2759"/>
<evidence type="ECO:0000256" key="1">
    <source>
        <dbReference type="SAM" id="MobiDB-lite"/>
    </source>
</evidence>
<evidence type="ECO:0000259" key="3">
    <source>
        <dbReference type="Pfam" id="PF20237"/>
    </source>
</evidence>
<dbReference type="EMBL" id="KN848068">
    <property type="protein sequence ID" value="KIX99628.1"/>
    <property type="molecule type" value="Genomic_DNA"/>
</dbReference>
<evidence type="ECO:0000313" key="4">
    <source>
        <dbReference type="EMBL" id="KIX99628.1"/>
    </source>
</evidence>
<feature type="region of interest" description="Disordered" evidence="1">
    <location>
        <begin position="1"/>
        <end position="24"/>
    </location>
</feature>
<proteinExistence type="predicted"/>
<keyword evidence="5" id="KW-1185">Reference proteome</keyword>
<organism evidence="4 5">
    <name type="scientific">Fonsecaea multimorphosa CBS 102226</name>
    <dbReference type="NCBI Taxonomy" id="1442371"/>
    <lineage>
        <taxon>Eukaryota</taxon>
        <taxon>Fungi</taxon>
        <taxon>Dikarya</taxon>
        <taxon>Ascomycota</taxon>
        <taxon>Pezizomycotina</taxon>
        <taxon>Eurotiomycetes</taxon>
        <taxon>Chaetothyriomycetidae</taxon>
        <taxon>Chaetothyriales</taxon>
        <taxon>Herpotrichiellaceae</taxon>
        <taxon>Fonsecaea</taxon>
    </lineage>
</organism>
<keyword evidence="2" id="KW-0812">Transmembrane</keyword>
<name>A0A0D2KSD8_9EURO</name>
<dbReference type="Pfam" id="PF20237">
    <property type="entry name" value="DUF6594"/>
    <property type="match status" value="1"/>
</dbReference>
<keyword evidence="2" id="KW-0472">Membrane</keyword>
<dbReference type="VEuPathDB" id="FungiDB:Z520_04262"/>
<dbReference type="RefSeq" id="XP_016633751.1">
    <property type="nucleotide sequence ID" value="XM_016774771.1"/>
</dbReference>
<feature type="transmembrane region" description="Helical" evidence="2">
    <location>
        <begin position="345"/>
        <end position="364"/>
    </location>
</feature>
<evidence type="ECO:0000313" key="5">
    <source>
        <dbReference type="Proteomes" id="UP000053411"/>
    </source>
</evidence>
<dbReference type="STRING" id="1442371.A0A0D2KSD8"/>
<reference evidence="4 5" key="1">
    <citation type="submission" date="2015-01" db="EMBL/GenBank/DDBJ databases">
        <title>The Genome Sequence of Fonsecaea multimorphosa CBS 102226.</title>
        <authorList>
            <consortium name="The Broad Institute Genomics Platform"/>
            <person name="Cuomo C."/>
            <person name="de Hoog S."/>
            <person name="Gorbushina A."/>
            <person name="Stielow B."/>
            <person name="Teixiera M."/>
            <person name="Abouelleil A."/>
            <person name="Chapman S.B."/>
            <person name="Priest M."/>
            <person name="Young S.K."/>
            <person name="Wortman J."/>
            <person name="Nusbaum C."/>
            <person name="Birren B."/>
        </authorList>
    </citation>
    <scope>NUCLEOTIDE SEQUENCE [LARGE SCALE GENOMIC DNA]</scope>
    <source>
        <strain evidence="4 5">CBS 102226</strain>
    </source>
</reference>
<evidence type="ECO:0000256" key="2">
    <source>
        <dbReference type="SAM" id="Phobius"/>
    </source>
</evidence>
<feature type="transmembrane region" description="Helical" evidence="2">
    <location>
        <begin position="396"/>
        <end position="413"/>
    </location>
</feature>
<protein>
    <recommendedName>
        <fullName evidence="3">DUF6594 domain-containing protein</fullName>
    </recommendedName>
</protein>
<sequence length="417" mass="45925">MLMHEDQIHSSDHERTTNSNTDADKPHMALLQANFETALARGRESGPLEPSYEGENNFSPPADLDPAMFLVSPLRDGGPTPVPYSHRMLSPTAGIERKTKDSSECGLRAAVQRLSSYLRPTTKAGPSGPTDLMGISPQANPDDFPINCKFEARLQKYLNPRVIYRDPKDDSITLNFATLHQAELHRLRKSLIEAAIDFAYGKHSEDDPFPTLGLIHAYRKALEDWDYIKSCALKGKENDPFIATSKEYQDCVYIWHACAEFRGEMDQHDQSRLLGPVGPDSPSTHSNPSILGAALQSLPAPTPHELQIFCKFDTASRTRDTQDLWGASRNKGNERATKRALFQRIGMAFMGGAFLIGPMLVMVLHPSQLTALLTTSLCVFAFGLIMALYLDDPFNVLSATAAYAAVLVVFIGSNGTG</sequence>
<feature type="domain" description="DUF6594" evidence="3">
    <location>
        <begin position="180"/>
        <end position="408"/>
    </location>
</feature>
<feature type="transmembrane region" description="Helical" evidence="2">
    <location>
        <begin position="371"/>
        <end position="390"/>
    </location>
</feature>
<accession>A0A0D2KSD8</accession>
<dbReference type="Proteomes" id="UP000053411">
    <property type="component" value="Unassembled WGS sequence"/>
</dbReference>
<gene>
    <name evidence="4" type="ORF">Z520_04262</name>
</gene>
<dbReference type="GeneID" id="27710008"/>
<keyword evidence="2" id="KW-1133">Transmembrane helix</keyword>
<dbReference type="AlphaFoldDB" id="A0A0D2KSD8"/>
<dbReference type="InterPro" id="IPR046529">
    <property type="entry name" value="DUF6594"/>
</dbReference>